<comment type="caution">
    <text evidence="1">The sequence shown here is derived from an EMBL/GenBank/DDBJ whole genome shotgun (WGS) entry which is preliminary data.</text>
</comment>
<gene>
    <name evidence="1" type="ORF">MiSe_21760</name>
</gene>
<dbReference type="RefSeq" id="WP_226578862.1">
    <property type="nucleotide sequence ID" value="NZ_BLAY01000028.1"/>
</dbReference>
<name>A0AAV3X7T8_9CYAN</name>
<protein>
    <submittedName>
        <fullName evidence="1">Uncharacterized protein</fullName>
    </submittedName>
</protein>
<dbReference type="EMBL" id="BLAY01000028">
    <property type="protein sequence ID" value="GET37423.1"/>
    <property type="molecule type" value="Genomic_DNA"/>
</dbReference>
<dbReference type="AlphaFoldDB" id="A0AAV3X7T8"/>
<accession>A0AAV3X7T8</accession>
<proteinExistence type="predicted"/>
<keyword evidence="2" id="KW-1185">Reference proteome</keyword>
<evidence type="ECO:0000313" key="2">
    <source>
        <dbReference type="Proteomes" id="UP001050975"/>
    </source>
</evidence>
<evidence type="ECO:0000313" key="1">
    <source>
        <dbReference type="EMBL" id="GET37423.1"/>
    </source>
</evidence>
<reference evidence="1" key="1">
    <citation type="submission" date="2019-10" db="EMBL/GenBank/DDBJ databases">
        <title>Draft genome sequece of Microseira wollei NIES-4236.</title>
        <authorList>
            <person name="Yamaguchi H."/>
            <person name="Suzuki S."/>
            <person name="Kawachi M."/>
        </authorList>
    </citation>
    <scope>NUCLEOTIDE SEQUENCE</scope>
    <source>
        <strain evidence="1">NIES-4236</strain>
    </source>
</reference>
<dbReference type="Proteomes" id="UP001050975">
    <property type="component" value="Unassembled WGS sequence"/>
</dbReference>
<organism evidence="1 2">
    <name type="scientific">Microseira wollei NIES-4236</name>
    <dbReference type="NCBI Taxonomy" id="2530354"/>
    <lineage>
        <taxon>Bacteria</taxon>
        <taxon>Bacillati</taxon>
        <taxon>Cyanobacteriota</taxon>
        <taxon>Cyanophyceae</taxon>
        <taxon>Oscillatoriophycideae</taxon>
        <taxon>Aerosakkonematales</taxon>
        <taxon>Aerosakkonemataceae</taxon>
        <taxon>Microseira</taxon>
    </lineage>
</organism>
<sequence>MLPHQNGFVSITEDGQLLVSAKSIAEAKIAIKELKLKKKEYALIKREISQQQKQIRAAYTDRVRQRGSKFRGGGSIGSFVRTVQTINRDADRRLLAQQLAPLEQKKNVVEAIINAIDWAILQVVYY</sequence>